<proteinExistence type="predicted"/>
<accession>A0A222FIS5</accession>
<dbReference type="OrthoDB" id="6119327at2"/>
<evidence type="ECO:0000313" key="2">
    <source>
        <dbReference type="Proteomes" id="UP000202440"/>
    </source>
</evidence>
<dbReference type="EMBL" id="CP022530">
    <property type="protein sequence ID" value="ASP38680.1"/>
    <property type="molecule type" value="Genomic_DNA"/>
</dbReference>
<organism evidence="1 2">
    <name type="scientific">Bacterioplanes sanyensis</name>
    <dbReference type="NCBI Taxonomy" id="1249553"/>
    <lineage>
        <taxon>Bacteria</taxon>
        <taxon>Pseudomonadati</taxon>
        <taxon>Pseudomonadota</taxon>
        <taxon>Gammaproteobacteria</taxon>
        <taxon>Oceanospirillales</taxon>
        <taxon>Oceanospirillaceae</taxon>
        <taxon>Bacterioplanes</taxon>
    </lineage>
</organism>
<keyword evidence="2" id="KW-1185">Reference proteome</keyword>
<dbReference type="Proteomes" id="UP000202440">
    <property type="component" value="Chromosome"/>
</dbReference>
<protein>
    <submittedName>
        <fullName evidence="1">Uncharacterized protein</fullName>
    </submittedName>
</protein>
<dbReference type="AlphaFoldDB" id="A0A222FIS5"/>
<evidence type="ECO:0000313" key="1">
    <source>
        <dbReference type="EMBL" id="ASP38680.1"/>
    </source>
</evidence>
<gene>
    <name evidence="1" type="ORF">CHH28_08305</name>
</gene>
<dbReference type="KEGG" id="bsan:CHH28_08305"/>
<sequence>MSISKPTLASPLYEFDLGYQVTYVNFSRANELVDAQLILTLERGHERKTFVFSQPQFNDVDRNLISSHGIYIATIKSSPLAPNRVEVGDVDGGFAYFTARSVRNITPTA</sequence>
<dbReference type="RefSeq" id="WP_094059868.1">
    <property type="nucleotide sequence ID" value="NZ_CP022530.1"/>
</dbReference>
<reference evidence="1 2" key="1">
    <citation type="submission" date="2017-07" db="EMBL/GenBank/DDBJ databases">
        <title>Annotated genome sequence of Bacterioplanes sanyensis isolated from Red Sea.</title>
        <authorList>
            <person name="Rehman Z.U."/>
        </authorList>
    </citation>
    <scope>NUCLEOTIDE SEQUENCE [LARGE SCALE GENOMIC DNA]</scope>
    <source>
        <strain evidence="1 2">NV9</strain>
    </source>
</reference>
<name>A0A222FIS5_9GAMM</name>